<dbReference type="AlphaFoldDB" id="A0AA97NQI1"/>
<dbReference type="InterPro" id="IPR041526">
    <property type="entry name" value="DAPG_hydrolase"/>
</dbReference>
<dbReference type="PANTHER" id="PTHR11575">
    <property type="entry name" value="5'-NUCLEOTIDASE-RELATED"/>
    <property type="match status" value="1"/>
</dbReference>
<evidence type="ECO:0000256" key="6">
    <source>
        <dbReference type="ARBA" id="ARBA00022801"/>
    </source>
</evidence>
<dbReference type="GO" id="GO:0016788">
    <property type="term" value="F:hydrolase activity, acting on ester bonds"/>
    <property type="evidence" value="ECO:0007669"/>
    <property type="project" value="InterPro"/>
</dbReference>
<feature type="chain" id="PRO_5041650647" evidence="9">
    <location>
        <begin position="22"/>
        <end position="988"/>
    </location>
</feature>
<evidence type="ECO:0000256" key="1">
    <source>
        <dbReference type="ARBA" id="ARBA00001947"/>
    </source>
</evidence>
<feature type="compositionally biased region" description="Basic and acidic residues" evidence="8">
    <location>
        <begin position="652"/>
        <end position="663"/>
    </location>
</feature>
<dbReference type="Pfam" id="PF18089">
    <property type="entry name" value="DAPG_hydrolase"/>
    <property type="match status" value="1"/>
</dbReference>
<feature type="compositionally biased region" description="Low complexity" evidence="8">
    <location>
        <begin position="664"/>
        <end position="687"/>
    </location>
</feature>
<keyword evidence="3" id="KW-0479">Metal-binding</keyword>
<keyword evidence="4 9" id="KW-0732">Signal</keyword>
<dbReference type="Gene3D" id="3.90.780.10">
    <property type="entry name" value="5'-Nucleotidase, C-terminal domain"/>
    <property type="match status" value="1"/>
</dbReference>
<evidence type="ECO:0000313" key="13">
    <source>
        <dbReference type="EMBL" id="ELQ34437.1"/>
    </source>
</evidence>
<protein>
    <submittedName>
        <fullName evidence="13">5'-nucleotidase</fullName>
    </submittedName>
</protein>
<dbReference type="GO" id="GO:0009166">
    <property type="term" value="P:nucleotide catabolic process"/>
    <property type="evidence" value="ECO:0007669"/>
    <property type="project" value="InterPro"/>
</dbReference>
<proteinExistence type="inferred from homology"/>
<dbReference type="InterPro" id="IPR036907">
    <property type="entry name" value="5'-Nucleotdase_C_sf"/>
</dbReference>
<evidence type="ECO:0000259" key="11">
    <source>
        <dbReference type="Pfam" id="PF02872"/>
    </source>
</evidence>
<evidence type="ECO:0000256" key="4">
    <source>
        <dbReference type="ARBA" id="ARBA00022729"/>
    </source>
</evidence>
<dbReference type="Pfam" id="PF00149">
    <property type="entry name" value="Metallophos"/>
    <property type="match status" value="1"/>
</dbReference>
<dbReference type="PROSITE" id="PS00786">
    <property type="entry name" value="5_NUCLEOTIDASE_2"/>
    <property type="match status" value="1"/>
</dbReference>
<accession>A0AA97NQI1</accession>
<evidence type="ECO:0000256" key="5">
    <source>
        <dbReference type="ARBA" id="ARBA00022741"/>
    </source>
</evidence>
<keyword evidence="5" id="KW-0547">Nucleotide-binding</keyword>
<dbReference type="CDD" id="cd07409">
    <property type="entry name" value="MPP_CD73_N"/>
    <property type="match status" value="1"/>
</dbReference>
<evidence type="ECO:0000259" key="12">
    <source>
        <dbReference type="Pfam" id="PF18089"/>
    </source>
</evidence>
<dbReference type="FunFam" id="3.60.21.10:FF:000020">
    <property type="entry name" value="NT5E isoform 4"/>
    <property type="match status" value="1"/>
</dbReference>
<dbReference type="InterPro" id="IPR008334">
    <property type="entry name" value="5'-Nucleotdase_C"/>
</dbReference>
<keyword evidence="6" id="KW-0378">Hydrolase</keyword>
<dbReference type="Proteomes" id="UP000011086">
    <property type="component" value="Unassembled WGS sequence"/>
</dbReference>
<dbReference type="InterPro" id="IPR006179">
    <property type="entry name" value="5_nucleotidase/apyrase"/>
</dbReference>
<feature type="compositionally biased region" description="Low complexity" evidence="8">
    <location>
        <begin position="639"/>
        <end position="651"/>
    </location>
</feature>
<feature type="signal peptide" evidence="9">
    <location>
        <begin position="1"/>
        <end position="21"/>
    </location>
</feature>
<feature type="domain" description="DAPG hydrolase PhiG" evidence="12">
    <location>
        <begin position="751"/>
        <end position="981"/>
    </location>
</feature>
<dbReference type="SUPFAM" id="SSF55816">
    <property type="entry name" value="5'-nucleotidase (syn. UDP-sugar hydrolase), C-terminal domain"/>
    <property type="match status" value="1"/>
</dbReference>
<evidence type="ECO:0000256" key="9">
    <source>
        <dbReference type="SAM" id="SignalP"/>
    </source>
</evidence>
<dbReference type="Pfam" id="PF02872">
    <property type="entry name" value="5_nucleotid_C"/>
    <property type="match status" value="1"/>
</dbReference>
<name>A0AA97NQI1_PYRO3</name>
<dbReference type="GO" id="GO:0046872">
    <property type="term" value="F:metal ion binding"/>
    <property type="evidence" value="ECO:0007669"/>
    <property type="project" value="UniProtKB-KW"/>
</dbReference>
<dbReference type="InterPro" id="IPR004843">
    <property type="entry name" value="Calcineurin-like_PHP"/>
</dbReference>
<dbReference type="InterPro" id="IPR006146">
    <property type="entry name" value="5'-Nucleotdase_CS"/>
</dbReference>
<dbReference type="SUPFAM" id="SSF56300">
    <property type="entry name" value="Metallo-dependent phosphatases"/>
    <property type="match status" value="1"/>
</dbReference>
<dbReference type="Gene3D" id="3.60.21.10">
    <property type="match status" value="1"/>
</dbReference>
<dbReference type="GO" id="GO:0000166">
    <property type="term" value="F:nucleotide binding"/>
    <property type="evidence" value="ECO:0007669"/>
    <property type="project" value="UniProtKB-KW"/>
</dbReference>
<evidence type="ECO:0000256" key="2">
    <source>
        <dbReference type="ARBA" id="ARBA00006654"/>
    </source>
</evidence>
<sequence>MSRLLQVALCALPFVGSVVSAEDVLHSRRLNKRFIDDEGHYNISFYHINDVHAHLDQFSSSGTDCTNPAGGCYGGYARVKHVVDQTRPDHPDSLFLNAGDEFQGTLFYSYYGGEKIAETLNQLGFDGMTLGNHEFDGGDDKLGAFLENLTFPIISANIQSSHPALNKTIKPFHIYEQYDLAVIGVTTETTPGISRPSNLTTFSDSVKAVQDTIDHIRATTDIKRIAALTHIGYDEDKRLAEQTSGLHLIMGGHSHTLVGDMPGAEGPYPTIATNRDGEEVFVVTAYRWGEYLGYIDVTYDSEGKILAYHGAPIHLTNQTEQEPELQAQIDAWRAPFAEFAAEVVGFSNVELDQTTCRTRECLLGDLMADAMVAYRKAVTTEIDFALINGGGVRATIPAGNITRGGVLTSFPFGNTIVDLTITASDLWLVLEGLVSGVNQFNQKPVTSYPQVSKEINIVYDPSGPVGNRLRKVTINGEPLTKGDTSGKVYHVVTLDFLAGGGDNFFVASSGFATLDAQDVVLLEYLRDNNPIDIKLDEKIRCLGSPQIWTLFCGGQTTNAGRPTPRCRPLTLDHIQMASRRFPLVGTMSSTGTNGSGGVKPSPILTATVAKPMTPKVVEPEMPLGTGPDGIRLGSASDEPAAPTDATTNTDATTKEKQEQEQKETNAPTASRSSDATTTSTTAAATPAKGRQSVQLVPLTYYPLETQATLNRNLRRVLSKPYAKYFHPALHIYSDATEAIRSPMPRSGYLPLKQATKLLNHGHHEHENGWMGLEDGGAYVASRTRFGRETTGDMVRWWFWWHSLESERYALWFPHCHVRVVVASGAERGLLEDRTVPHVRKWLGVTHRVTEHIGAKEVSVHLRFVDPAQYGLPWDKLQGAGYEAAVCAEVRDGWEPRLKIGDFVHLWRRDPATDELELRSRYWFGNEVSLDLPGGFKLPLDLPARLLGIKKMRAGPSLAYEHFIHDQTEFTNLASFLPELYAEWNAGKL</sequence>
<dbReference type="InterPro" id="IPR029052">
    <property type="entry name" value="Metallo-depent_PP-like"/>
</dbReference>
<organism evidence="13">
    <name type="scientific">Pyricularia oryzae (strain Y34)</name>
    <name type="common">Rice blast fungus</name>
    <name type="synonym">Magnaporthe oryzae</name>
    <dbReference type="NCBI Taxonomy" id="1143189"/>
    <lineage>
        <taxon>Eukaryota</taxon>
        <taxon>Fungi</taxon>
        <taxon>Dikarya</taxon>
        <taxon>Ascomycota</taxon>
        <taxon>Pezizomycotina</taxon>
        <taxon>Sordariomycetes</taxon>
        <taxon>Sordariomycetidae</taxon>
        <taxon>Magnaporthales</taxon>
        <taxon>Pyriculariaceae</taxon>
        <taxon>Pyricularia</taxon>
    </lineage>
</organism>
<reference evidence="13" key="1">
    <citation type="journal article" date="2012" name="PLoS Genet.">
        <title>Comparative analysis of the genomes of two field isolates of the rice blast fungus Magnaporthe oryzae.</title>
        <authorList>
            <person name="Xue M."/>
            <person name="Yang J."/>
            <person name="Li Z."/>
            <person name="Hu S."/>
            <person name="Yao N."/>
            <person name="Dean R.A."/>
            <person name="Zhao W."/>
            <person name="Shen M."/>
            <person name="Zhang H."/>
            <person name="Li C."/>
            <person name="Liu L."/>
            <person name="Cao L."/>
            <person name="Xu X."/>
            <person name="Xing Y."/>
            <person name="Hsiang T."/>
            <person name="Zhang Z."/>
            <person name="Xu J.R."/>
            <person name="Peng Y.L."/>
        </authorList>
    </citation>
    <scope>NUCLEOTIDE SEQUENCE</scope>
    <source>
        <strain evidence="13">Y34</strain>
    </source>
</reference>
<comment type="similarity">
    <text evidence="2">Belongs to the 5'-nucleotidase family.</text>
</comment>
<comment type="cofactor">
    <cofactor evidence="1">
        <name>Zn(2+)</name>
        <dbReference type="ChEBI" id="CHEBI:29105"/>
    </cofactor>
</comment>
<dbReference type="PRINTS" id="PR01607">
    <property type="entry name" value="APYRASEFAMLY"/>
</dbReference>
<evidence type="ECO:0000259" key="10">
    <source>
        <dbReference type="Pfam" id="PF00149"/>
    </source>
</evidence>
<dbReference type="EMBL" id="JH793788">
    <property type="protein sequence ID" value="ELQ34437.1"/>
    <property type="molecule type" value="Genomic_DNA"/>
</dbReference>
<keyword evidence="7" id="KW-0862">Zinc</keyword>
<dbReference type="PANTHER" id="PTHR11575:SF24">
    <property type="entry name" value="5'-NUCLEOTIDASE"/>
    <property type="match status" value="1"/>
</dbReference>
<feature type="domain" description="Calcineurin-like phosphoesterase" evidence="10">
    <location>
        <begin position="44"/>
        <end position="256"/>
    </location>
</feature>
<evidence type="ECO:0000256" key="8">
    <source>
        <dbReference type="SAM" id="MobiDB-lite"/>
    </source>
</evidence>
<feature type="domain" description="5'-Nucleotidase C-terminal" evidence="11">
    <location>
        <begin position="343"/>
        <end position="504"/>
    </location>
</feature>
<feature type="region of interest" description="Disordered" evidence="8">
    <location>
        <begin position="612"/>
        <end position="690"/>
    </location>
</feature>
<evidence type="ECO:0000256" key="3">
    <source>
        <dbReference type="ARBA" id="ARBA00022723"/>
    </source>
</evidence>
<gene>
    <name evidence="13" type="ORF">OOU_Y34scaffold00766g16</name>
</gene>
<evidence type="ECO:0000256" key="7">
    <source>
        <dbReference type="ARBA" id="ARBA00022833"/>
    </source>
</evidence>